<feature type="binding site" evidence="2">
    <location>
        <position position="345"/>
    </location>
    <ligand>
        <name>FAD</name>
        <dbReference type="ChEBI" id="CHEBI:57692"/>
    </ligand>
</feature>
<feature type="active site" evidence="1">
    <location>
        <position position="79"/>
    </location>
</feature>
<dbReference type="RefSeq" id="WP_090650449.1">
    <property type="nucleotide sequence ID" value="NZ_CBCRYE010000002.1"/>
</dbReference>
<reference evidence="4" key="1">
    <citation type="submission" date="2016-10" db="EMBL/GenBank/DDBJ databases">
        <authorList>
            <person name="Varghese N."/>
            <person name="Submissions S."/>
        </authorList>
    </citation>
    <scope>NUCLEOTIDE SEQUENCE [LARGE SCALE GENOMIC DNA]</scope>
    <source>
        <strain evidence="4">CGMCC 1.3431</strain>
    </source>
</reference>
<dbReference type="PANTHER" id="PTHR43747">
    <property type="entry name" value="FAD-BINDING PROTEIN"/>
    <property type="match status" value="1"/>
</dbReference>
<gene>
    <name evidence="3" type="ORF">SAMN02927928_3513</name>
</gene>
<keyword evidence="2" id="KW-0547">Nucleotide-binding</keyword>
<dbReference type="GO" id="GO:0004497">
    <property type="term" value="F:monooxygenase activity"/>
    <property type="evidence" value="ECO:0007669"/>
    <property type="project" value="InterPro"/>
</dbReference>
<proteinExistence type="predicted"/>
<dbReference type="STRING" id="260084.SAMN02927928_3513"/>
<dbReference type="SUPFAM" id="SSF51905">
    <property type="entry name" value="FAD/NAD(P)-binding domain"/>
    <property type="match status" value="1"/>
</dbReference>
<dbReference type="GO" id="GO:0000166">
    <property type="term" value="F:nucleotide binding"/>
    <property type="evidence" value="ECO:0007669"/>
    <property type="project" value="UniProtKB-KW"/>
</dbReference>
<dbReference type="PANTHER" id="PTHR43747:SF4">
    <property type="entry name" value="FLAVIN-DEPENDENT TRYPTOPHAN HALOGENASE"/>
    <property type="match status" value="1"/>
</dbReference>
<dbReference type="OrthoDB" id="7580761at2"/>
<organism evidence="3 4">
    <name type="scientific">Asticcacaulis taihuensis</name>
    <dbReference type="NCBI Taxonomy" id="260084"/>
    <lineage>
        <taxon>Bacteria</taxon>
        <taxon>Pseudomonadati</taxon>
        <taxon>Pseudomonadota</taxon>
        <taxon>Alphaproteobacteria</taxon>
        <taxon>Caulobacterales</taxon>
        <taxon>Caulobacteraceae</taxon>
        <taxon>Asticcacaulis</taxon>
    </lineage>
</organism>
<keyword evidence="2" id="KW-0274">FAD</keyword>
<feature type="binding site" evidence="2">
    <location>
        <begin position="13"/>
        <end position="16"/>
    </location>
    <ligand>
        <name>FAD</name>
        <dbReference type="ChEBI" id="CHEBI:57692"/>
    </ligand>
</feature>
<dbReference type="PIRSF" id="PIRSF011396">
    <property type="entry name" value="Trp_halogenase"/>
    <property type="match status" value="1"/>
</dbReference>
<accession>A0A1G4TG86</accession>
<protein>
    <submittedName>
        <fullName evidence="3">Tryptophan halogenase</fullName>
    </submittedName>
</protein>
<evidence type="ECO:0000256" key="2">
    <source>
        <dbReference type="PIRSR" id="PIRSR011396-2"/>
    </source>
</evidence>
<dbReference type="InterPro" id="IPR036188">
    <property type="entry name" value="FAD/NAD-bd_sf"/>
</dbReference>
<keyword evidence="4" id="KW-1185">Reference proteome</keyword>
<dbReference type="Proteomes" id="UP000199150">
    <property type="component" value="Unassembled WGS sequence"/>
</dbReference>
<evidence type="ECO:0000256" key="1">
    <source>
        <dbReference type="PIRSR" id="PIRSR011396-1"/>
    </source>
</evidence>
<dbReference type="InterPro" id="IPR050816">
    <property type="entry name" value="Flavin-dep_Halogenase_NPB"/>
</dbReference>
<dbReference type="Gene3D" id="3.50.50.60">
    <property type="entry name" value="FAD/NAD(P)-binding domain"/>
    <property type="match status" value="1"/>
</dbReference>
<dbReference type="AlphaFoldDB" id="A0A1G4TG86"/>
<name>A0A1G4TG86_9CAUL</name>
<keyword evidence="2" id="KW-0285">Flavoprotein</keyword>
<dbReference type="InterPro" id="IPR006905">
    <property type="entry name" value="Flavin_halogenase"/>
</dbReference>
<feature type="binding site" evidence="2">
    <location>
        <position position="341"/>
    </location>
    <ligand>
        <name>L-tryptophan</name>
        <dbReference type="ChEBI" id="CHEBI:57912"/>
    </ligand>
</feature>
<evidence type="ECO:0000313" key="3">
    <source>
        <dbReference type="EMBL" id="SCW80257.1"/>
    </source>
</evidence>
<dbReference type="InterPro" id="IPR033856">
    <property type="entry name" value="Trp_halogen"/>
</dbReference>
<dbReference type="Pfam" id="PF04820">
    <property type="entry name" value="Trp_halogenase"/>
    <property type="match status" value="1"/>
</dbReference>
<feature type="binding site" evidence="2">
    <location>
        <position position="79"/>
    </location>
    <ligand>
        <name>7-chloro-L-tryptophan</name>
        <dbReference type="ChEBI" id="CHEBI:58713"/>
    </ligand>
</feature>
<dbReference type="EMBL" id="FMTS01000008">
    <property type="protein sequence ID" value="SCW80257.1"/>
    <property type="molecule type" value="Genomic_DNA"/>
</dbReference>
<evidence type="ECO:0000313" key="4">
    <source>
        <dbReference type="Proteomes" id="UP000199150"/>
    </source>
</evidence>
<feature type="binding site" evidence="2">
    <location>
        <position position="332"/>
    </location>
    <ligand>
        <name>FAD</name>
        <dbReference type="ChEBI" id="CHEBI:57692"/>
    </ligand>
</feature>
<sequence length="503" mass="56195">MPEPIRKIVVAGGGTAGWMTAAWFARLLHGTPVEIVLVESDEIGIVGVGEATTPYLHVFNQVMGIDEDDFLRFTRGTFKFGIEFVNWGGAGRAYHHPFGAPGRDYGPLPFHSVWLRHALANPSDTLEAYNLQSLAARHGKFMRPSGANSPLADLTYAFHFDASLYARYLRQISEAAGVQRIEGRIEQVRLTADGSIEGLSLNEGRSVDGDIFIDCTGFRSLLLGEALGVGFEDWSHWLPCDRAWAVPTARDGAPLPFTRSTARASGWQWRIPLQHRDGNGLVFASAFMNEAQAVDQLVANLEGPPLADPRLIRFRTGRRKKVWEKNCVAIGLAAGFLEPLESTAIMLIQKAIAYLQYLFPDKGFSDADRDLYNADMGREYEVVRDFLILHYRAGERRDSDFWRYCASMSIPDSLQNRIDLFQSRGRIQEIPGEQFRIQSWLAVMWGQGLRPAAPDPLAMTLDEAALNKWLAEMRDVIARCCDYMPSHSDFIAQHCAANLTVPE</sequence>